<reference evidence="3" key="1">
    <citation type="submission" date="2020-09" db="EMBL/GenBank/DDBJ databases">
        <title>Genome seq and assembly of Devosia sp.</title>
        <authorList>
            <person name="Chhetri G."/>
        </authorList>
    </citation>
    <scope>NUCLEOTIDE SEQUENCE</scope>
    <source>
        <strain evidence="3">PTR5</strain>
    </source>
</reference>
<accession>A0A927FSU7</accession>
<gene>
    <name evidence="3" type="ORF">IC608_09090</name>
</gene>
<dbReference type="Proteomes" id="UP000654108">
    <property type="component" value="Unassembled WGS sequence"/>
</dbReference>
<sequence length="51" mass="5803">MRERIRERAEANRRSMNSEIVHYLDRALAAENENGPAATGIAPDQEPDQPR</sequence>
<evidence type="ECO:0000313" key="3">
    <source>
        <dbReference type="EMBL" id="MBD8065630.1"/>
    </source>
</evidence>
<feature type="domain" description="Arc-like DNA binding" evidence="2">
    <location>
        <begin position="1"/>
        <end position="31"/>
    </location>
</feature>
<evidence type="ECO:0000313" key="4">
    <source>
        <dbReference type="Proteomes" id="UP000654108"/>
    </source>
</evidence>
<name>A0A927FSU7_9HYPH</name>
<comment type="caution">
    <text evidence="3">The sequence shown here is derived from an EMBL/GenBank/DDBJ whole genome shotgun (WGS) entry which is preliminary data.</text>
</comment>
<protein>
    <submittedName>
        <fullName evidence="3">Arc family DNA-binding protein</fullName>
    </submittedName>
</protein>
<dbReference type="InterPro" id="IPR005569">
    <property type="entry name" value="Arc_DNA-bd_dom"/>
</dbReference>
<evidence type="ECO:0000259" key="2">
    <source>
        <dbReference type="Pfam" id="PF03869"/>
    </source>
</evidence>
<dbReference type="InterPro" id="IPR013321">
    <property type="entry name" value="Arc_rbn_hlx_hlx"/>
</dbReference>
<dbReference type="EMBL" id="JACYFU010000002">
    <property type="protein sequence ID" value="MBD8065630.1"/>
    <property type="molecule type" value="Genomic_DNA"/>
</dbReference>
<feature type="region of interest" description="Disordered" evidence="1">
    <location>
        <begin position="31"/>
        <end position="51"/>
    </location>
</feature>
<dbReference type="InterPro" id="IPR010985">
    <property type="entry name" value="Ribbon_hlx_hlx"/>
</dbReference>
<dbReference type="SUPFAM" id="SSF47598">
    <property type="entry name" value="Ribbon-helix-helix"/>
    <property type="match status" value="1"/>
</dbReference>
<evidence type="ECO:0000256" key="1">
    <source>
        <dbReference type="SAM" id="MobiDB-lite"/>
    </source>
</evidence>
<dbReference type="Pfam" id="PF03869">
    <property type="entry name" value="Arc"/>
    <property type="match status" value="1"/>
</dbReference>
<keyword evidence="3" id="KW-0238">DNA-binding</keyword>
<dbReference type="GO" id="GO:0006355">
    <property type="term" value="P:regulation of DNA-templated transcription"/>
    <property type="evidence" value="ECO:0007669"/>
    <property type="project" value="InterPro"/>
</dbReference>
<proteinExistence type="predicted"/>
<dbReference type="AlphaFoldDB" id="A0A927FSU7"/>
<keyword evidence="4" id="KW-1185">Reference proteome</keyword>
<organism evidence="3 4">
    <name type="scientific">Devosia oryzisoli</name>
    <dbReference type="NCBI Taxonomy" id="2774138"/>
    <lineage>
        <taxon>Bacteria</taxon>
        <taxon>Pseudomonadati</taxon>
        <taxon>Pseudomonadota</taxon>
        <taxon>Alphaproteobacteria</taxon>
        <taxon>Hyphomicrobiales</taxon>
        <taxon>Devosiaceae</taxon>
        <taxon>Devosia</taxon>
    </lineage>
</organism>
<dbReference type="GO" id="GO:0003677">
    <property type="term" value="F:DNA binding"/>
    <property type="evidence" value="ECO:0007669"/>
    <property type="project" value="UniProtKB-KW"/>
</dbReference>
<dbReference type="Gene3D" id="1.10.1220.10">
    <property type="entry name" value="Met repressor-like"/>
    <property type="match status" value="1"/>
</dbReference>